<organism evidence="6">
    <name type="scientific">Streptomyces sp. Y1</name>
    <dbReference type="NCBI Taxonomy" id="3238634"/>
    <lineage>
        <taxon>Bacteria</taxon>
        <taxon>Bacillati</taxon>
        <taxon>Actinomycetota</taxon>
        <taxon>Actinomycetes</taxon>
        <taxon>Kitasatosporales</taxon>
        <taxon>Streptomycetaceae</taxon>
        <taxon>Streptomyces</taxon>
    </lineage>
</organism>
<feature type="compositionally biased region" description="Low complexity" evidence="4">
    <location>
        <begin position="532"/>
        <end position="551"/>
    </location>
</feature>
<dbReference type="InterPro" id="IPR011050">
    <property type="entry name" value="Pectin_lyase_fold/virulence"/>
</dbReference>
<dbReference type="GO" id="GO:0005524">
    <property type="term" value="F:ATP binding"/>
    <property type="evidence" value="ECO:0007669"/>
    <property type="project" value="UniProtKB-KW"/>
</dbReference>
<dbReference type="InterPro" id="IPR041627">
    <property type="entry name" value="AAA_lid_6"/>
</dbReference>
<dbReference type="Pfam" id="PF17866">
    <property type="entry name" value="AAA_lid_6"/>
    <property type="match status" value="2"/>
</dbReference>
<feature type="domain" description="AAA+ ATPase" evidence="5">
    <location>
        <begin position="896"/>
        <end position="1036"/>
    </location>
</feature>
<feature type="compositionally biased region" description="Low complexity" evidence="4">
    <location>
        <begin position="558"/>
        <end position="572"/>
    </location>
</feature>
<dbReference type="SMART" id="SM00382">
    <property type="entry name" value="AAA"/>
    <property type="match status" value="2"/>
</dbReference>
<dbReference type="AlphaFoldDB" id="A0AB39TGG9"/>
<dbReference type="SMART" id="SM00710">
    <property type="entry name" value="PbH1"/>
    <property type="match status" value="10"/>
</dbReference>
<dbReference type="Pfam" id="PF00004">
    <property type="entry name" value="AAA"/>
    <property type="match status" value="2"/>
</dbReference>
<dbReference type="InterPro" id="IPR000641">
    <property type="entry name" value="CbxX/CfxQ"/>
</dbReference>
<gene>
    <name evidence="6" type="ORF">AB2U05_01515</name>
</gene>
<dbReference type="PANTHER" id="PTHR43392:SF2">
    <property type="entry name" value="AAA-TYPE ATPASE FAMILY PROTEIN _ ANKYRIN REPEAT FAMILY PROTEIN"/>
    <property type="match status" value="1"/>
</dbReference>
<name>A0AB39TGG9_9ACTN</name>
<dbReference type="CDD" id="cd00009">
    <property type="entry name" value="AAA"/>
    <property type="match status" value="2"/>
</dbReference>
<evidence type="ECO:0000256" key="3">
    <source>
        <dbReference type="ARBA" id="ARBA00022840"/>
    </source>
</evidence>
<dbReference type="InterPro" id="IPR003959">
    <property type="entry name" value="ATPase_AAA_core"/>
</dbReference>
<dbReference type="SUPFAM" id="SSF51126">
    <property type="entry name" value="Pectin lyase-like"/>
    <property type="match status" value="2"/>
</dbReference>
<reference evidence="6" key="1">
    <citation type="submission" date="2024-07" db="EMBL/GenBank/DDBJ databases">
        <authorList>
            <person name="Yu S.T."/>
        </authorList>
    </citation>
    <scope>NUCLEOTIDE SEQUENCE</scope>
    <source>
        <strain evidence="6">Y1</strain>
    </source>
</reference>
<dbReference type="InterPro" id="IPR027417">
    <property type="entry name" value="P-loop_NTPase"/>
</dbReference>
<dbReference type="Gene3D" id="1.10.8.60">
    <property type="match status" value="2"/>
</dbReference>
<dbReference type="RefSeq" id="WP_369182160.1">
    <property type="nucleotide sequence ID" value="NZ_CP163445.1"/>
</dbReference>
<dbReference type="SUPFAM" id="SSF52540">
    <property type="entry name" value="P-loop containing nucleoside triphosphate hydrolases"/>
    <property type="match status" value="2"/>
</dbReference>
<evidence type="ECO:0000256" key="2">
    <source>
        <dbReference type="ARBA" id="ARBA00022741"/>
    </source>
</evidence>
<evidence type="ECO:0000256" key="4">
    <source>
        <dbReference type="SAM" id="MobiDB-lite"/>
    </source>
</evidence>
<dbReference type="InterPro" id="IPR039448">
    <property type="entry name" value="Beta_helix"/>
</dbReference>
<keyword evidence="3" id="KW-0067">ATP-binding</keyword>
<dbReference type="InterPro" id="IPR006626">
    <property type="entry name" value="PbH1"/>
</dbReference>
<dbReference type="FunFam" id="3.40.50.300:FF:000216">
    <property type="entry name" value="Type VII secretion ATPase EccA"/>
    <property type="match status" value="2"/>
</dbReference>
<dbReference type="Pfam" id="PF13229">
    <property type="entry name" value="Beta_helix"/>
    <property type="match status" value="2"/>
</dbReference>
<dbReference type="Gene3D" id="2.160.20.10">
    <property type="entry name" value="Single-stranded right-handed beta-helix, Pectin lyase-like"/>
    <property type="match status" value="2"/>
</dbReference>
<protein>
    <submittedName>
        <fullName evidence="6">Right-handed parallel beta-helix repeat-containing protein</fullName>
    </submittedName>
</protein>
<comment type="similarity">
    <text evidence="1">Belongs to the CbxX/CfxQ family.</text>
</comment>
<evidence type="ECO:0000256" key="1">
    <source>
        <dbReference type="ARBA" id="ARBA00010378"/>
    </source>
</evidence>
<dbReference type="InterPro" id="IPR050773">
    <property type="entry name" value="CbxX/CfxQ_RuBisCO_ESX"/>
</dbReference>
<dbReference type="EMBL" id="CP163445">
    <property type="protein sequence ID" value="XDQ77254.1"/>
    <property type="molecule type" value="Genomic_DNA"/>
</dbReference>
<sequence length="1125" mass="117749">MSRPVLTVCAERQEPGSYRTIGEAVQAARSGAVISVRPGRYEENLVLTKVVSITAEDARGSVRISPRRGSVVQVLAEAVQLTGLVLQGQDADLPAVDVPRGQLALQDCEVVGTSWTAVLTRQQGELAMRGCRVVNPAGAGLVETSTGSSVIEDSVVEHLGTSALVIGERANPTVRRCVLRDARGNGVCANGESRGVLEDCEISGTDKPAVAIEEQSSTRLVRTAIRDAELGVFVGSTARVVLEDCTVTAVRGHGYVLTNGTDPLLRRCRAVRTRGHGLHIAGRARGTLEDCEVTAAAQAGIHVGGSAGPSLLRAVVRDGEGDGVEITGESAAEFDRLEVHGPAGTGVVVREGANPLLRRATVTAAGGHGIEALRDGRGRIEDATVLDSGRHGVRIGDGANTYLGAVLLRGGKGCGVSVGPEGVATLRDVEAADNALDGASVERGGELTATRARLRANRRHGLHLLPGARATLTSCRLTGNTEDGLRSESAESVRLTDCLAAENDGAGLRQTEPTDRLAVENLDSRDNRSPDAHGAATASAASAAPGGPAAADGGGEAPGQPQPSAGGQQQGPQAVLQTLVGLEGVKEQVATLVNLNKLARRREQAGLPALPMSRHLVFAGPPGTGKTTVARLYGAILAELGVLRGGHLVEVARADLVAPIIGGTALKTTAVVKEALGGVLFIDEAYTLSAGSGGAGPDFGREAVDTLVKLMEDHREDLVVIVAGYETEIHEFLASNPGLASRFSRTVAFRNYSVDELTTIVEHASGGHGYELAEGTREALTVHFERMPKGADFGNGRAARKVFEEMVDRQASRLAALDHFDNADLTRLLPADVGEEAAAAVARAAAGQGEPEAPGLLDRLRGMVGLAAAKQQVEDLVNLTRQTRRRLDAGLPAATIGHHLVFAGPPGTGKTTVARLYGELLAELGVLPSGRLVETARADLVGRYVGHTAQLTRDAFERARGGVLFIDEAYTLTPRGGAGGDFGQEAVDTLMKLMEDHRDEVVVIVAGYEEEMRGFLSSNPGLASRFSREITFDHYADDELVAIVRRQAETAGYHCAPQTLAALAAHFAAAPRDRSFGNGRFARQVLESMITRQAGRLARLDVADLDELSLLLPQDLPAGRTGGRP</sequence>
<evidence type="ECO:0000259" key="5">
    <source>
        <dbReference type="SMART" id="SM00382"/>
    </source>
</evidence>
<dbReference type="PRINTS" id="PR00819">
    <property type="entry name" value="CBXCFQXSUPER"/>
</dbReference>
<dbReference type="InterPro" id="IPR003593">
    <property type="entry name" value="AAA+_ATPase"/>
</dbReference>
<dbReference type="GO" id="GO:0016887">
    <property type="term" value="F:ATP hydrolysis activity"/>
    <property type="evidence" value="ECO:0007669"/>
    <property type="project" value="InterPro"/>
</dbReference>
<accession>A0AB39TGG9</accession>
<dbReference type="Gene3D" id="3.40.50.300">
    <property type="entry name" value="P-loop containing nucleotide triphosphate hydrolases"/>
    <property type="match status" value="2"/>
</dbReference>
<dbReference type="PANTHER" id="PTHR43392">
    <property type="entry name" value="AAA-TYPE ATPASE FAMILY PROTEIN / ANKYRIN REPEAT FAMILY PROTEIN"/>
    <property type="match status" value="1"/>
</dbReference>
<keyword evidence="2" id="KW-0547">Nucleotide-binding</keyword>
<proteinExistence type="inferred from homology"/>
<feature type="region of interest" description="Disordered" evidence="4">
    <location>
        <begin position="524"/>
        <end position="572"/>
    </location>
</feature>
<evidence type="ECO:0000313" key="6">
    <source>
        <dbReference type="EMBL" id="XDQ77254.1"/>
    </source>
</evidence>
<dbReference type="InterPro" id="IPR012334">
    <property type="entry name" value="Pectin_lyas_fold"/>
</dbReference>
<feature type="domain" description="AAA+ ATPase" evidence="5">
    <location>
        <begin position="612"/>
        <end position="753"/>
    </location>
</feature>